<proteinExistence type="predicted"/>
<sequence length="63" mass="7582">MGEDIKKFEKGYIVILKCSNYVYLRFWIFINDFRNLSSILQIYRQFDNSHIKKACGTPQAFLR</sequence>
<protein>
    <submittedName>
        <fullName evidence="1">Uncharacterized protein</fullName>
    </submittedName>
</protein>
<gene>
    <name evidence="1" type="ORF">A6K24_13080</name>
</gene>
<comment type="caution">
    <text evidence="1">The sequence shown here is derived from an EMBL/GenBank/DDBJ whole genome shotgun (WGS) entry which is preliminary data.</text>
</comment>
<dbReference type="STRING" id="152268.A6K24_13080"/>
<name>A0A179SNR0_9BACI</name>
<dbReference type="AlphaFoldDB" id="A0A179SNR0"/>
<reference evidence="2" key="1">
    <citation type="submission" date="2016-04" db="EMBL/GenBank/DDBJ databases">
        <authorList>
            <person name="Lyu Z."/>
            <person name="Lyu W."/>
        </authorList>
    </citation>
    <scope>NUCLEOTIDE SEQUENCE [LARGE SCALE GENOMIC DNA]</scope>
    <source>
        <strain evidence="2">C44</strain>
    </source>
</reference>
<keyword evidence="2" id="KW-1185">Reference proteome</keyword>
<accession>A0A179SNR0</accession>
<dbReference type="Proteomes" id="UP000078534">
    <property type="component" value="Unassembled WGS sequence"/>
</dbReference>
<dbReference type="EMBL" id="LWSG01000045">
    <property type="protein sequence ID" value="OAS82569.1"/>
    <property type="molecule type" value="Genomic_DNA"/>
</dbReference>
<evidence type="ECO:0000313" key="2">
    <source>
        <dbReference type="Proteomes" id="UP000078534"/>
    </source>
</evidence>
<organism evidence="1 2">
    <name type="scientific">Metabacillus litoralis</name>
    <dbReference type="NCBI Taxonomy" id="152268"/>
    <lineage>
        <taxon>Bacteria</taxon>
        <taxon>Bacillati</taxon>
        <taxon>Bacillota</taxon>
        <taxon>Bacilli</taxon>
        <taxon>Bacillales</taxon>
        <taxon>Bacillaceae</taxon>
        <taxon>Metabacillus</taxon>
    </lineage>
</organism>
<evidence type="ECO:0000313" key="1">
    <source>
        <dbReference type="EMBL" id="OAS82569.1"/>
    </source>
</evidence>